<evidence type="ECO:0000313" key="2">
    <source>
        <dbReference type="EMBL" id="GIY12509.1"/>
    </source>
</evidence>
<accession>A0AAV4QUL2</accession>
<gene>
    <name evidence="2" type="ORF">CEXT_459611</name>
</gene>
<sequence>MRTASVFVDILQLLRKLHLDFYRSVWRQNIYCGYWVTTTYEKEPVTSEQPPADPPETGIPPSSVANRITKRFRQPHLECSPISSGIDSSILMPAADSSLTVCIS</sequence>
<organism evidence="2 3">
    <name type="scientific">Caerostris extrusa</name>
    <name type="common">Bark spider</name>
    <name type="synonym">Caerostris bankana</name>
    <dbReference type="NCBI Taxonomy" id="172846"/>
    <lineage>
        <taxon>Eukaryota</taxon>
        <taxon>Metazoa</taxon>
        <taxon>Ecdysozoa</taxon>
        <taxon>Arthropoda</taxon>
        <taxon>Chelicerata</taxon>
        <taxon>Arachnida</taxon>
        <taxon>Araneae</taxon>
        <taxon>Araneomorphae</taxon>
        <taxon>Entelegynae</taxon>
        <taxon>Araneoidea</taxon>
        <taxon>Araneidae</taxon>
        <taxon>Caerostris</taxon>
    </lineage>
</organism>
<evidence type="ECO:0000313" key="3">
    <source>
        <dbReference type="Proteomes" id="UP001054945"/>
    </source>
</evidence>
<dbReference type="Proteomes" id="UP001054945">
    <property type="component" value="Unassembled WGS sequence"/>
</dbReference>
<proteinExistence type="predicted"/>
<protein>
    <submittedName>
        <fullName evidence="2">Uncharacterized protein</fullName>
    </submittedName>
</protein>
<dbReference type="AlphaFoldDB" id="A0AAV4QUL2"/>
<feature type="region of interest" description="Disordered" evidence="1">
    <location>
        <begin position="43"/>
        <end position="63"/>
    </location>
</feature>
<comment type="caution">
    <text evidence="2">The sequence shown here is derived from an EMBL/GenBank/DDBJ whole genome shotgun (WGS) entry which is preliminary data.</text>
</comment>
<dbReference type="EMBL" id="BPLR01006799">
    <property type="protein sequence ID" value="GIY12509.1"/>
    <property type="molecule type" value="Genomic_DNA"/>
</dbReference>
<name>A0AAV4QUL2_CAEEX</name>
<reference evidence="2 3" key="1">
    <citation type="submission" date="2021-06" db="EMBL/GenBank/DDBJ databases">
        <title>Caerostris extrusa draft genome.</title>
        <authorList>
            <person name="Kono N."/>
            <person name="Arakawa K."/>
        </authorList>
    </citation>
    <scope>NUCLEOTIDE SEQUENCE [LARGE SCALE GENOMIC DNA]</scope>
</reference>
<keyword evidence="3" id="KW-1185">Reference proteome</keyword>
<evidence type="ECO:0000256" key="1">
    <source>
        <dbReference type="SAM" id="MobiDB-lite"/>
    </source>
</evidence>